<dbReference type="AlphaFoldDB" id="A0A381ZVZ9"/>
<protein>
    <submittedName>
        <fullName evidence="1">Uncharacterized protein</fullName>
    </submittedName>
</protein>
<proteinExistence type="predicted"/>
<name>A0A381ZVZ9_9ZZZZ</name>
<organism evidence="1">
    <name type="scientific">marine metagenome</name>
    <dbReference type="NCBI Taxonomy" id="408172"/>
    <lineage>
        <taxon>unclassified sequences</taxon>
        <taxon>metagenomes</taxon>
        <taxon>ecological metagenomes</taxon>
    </lineage>
</organism>
<feature type="non-terminal residue" evidence="1">
    <location>
        <position position="63"/>
    </location>
</feature>
<dbReference type="EMBL" id="UINC01022754">
    <property type="protein sequence ID" value="SVA93022.1"/>
    <property type="molecule type" value="Genomic_DNA"/>
</dbReference>
<gene>
    <name evidence="1" type="ORF">METZ01_LOCUS145876</name>
</gene>
<accession>A0A381ZVZ9</accession>
<evidence type="ECO:0000313" key="1">
    <source>
        <dbReference type="EMBL" id="SVA93022.1"/>
    </source>
</evidence>
<sequence length="63" mass="7113">MGLIHTNHYLDFPSDAWKQISSNPTVFEAIVDNAVLELLDTGHKEQKIIFKNGGKIKYIRSIG</sequence>
<reference evidence="1" key="1">
    <citation type="submission" date="2018-05" db="EMBL/GenBank/DDBJ databases">
        <authorList>
            <person name="Lanie J.A."/>
            <person name="Ng W.-L."/>
            <person name="Kazmierczak K.M."/>
            <person name="Andrzejewski T.M."/>
            <person name="Davidsen T.M."/>
            <person name="Wayne K.J."/>
            <person name="Tettelin H."/>
            <person name="Glass J.I."/>
            <person name="Rusch D."/>
            <person name="Podicherti R."/>
            <person name="Tsui H.-C.T."/>
            <person name="Winkler M.E."/>
        </authorList>
    </citation>
    <scope>NUCLEOTIDE SEQUENCE</scope>
</reference>